<dbReference type="Proteomes" id="UP000010321">
    <property type="component" value="Unassembled WGS sequence"/>
</dbReference>
<proteinExistence type="predicted"/>
<keyword evidence="2" id="KW-1185">Reference proteome</keyword>
<evidence type="ECO:0000313" key="2">
    <source>
        <dbReference type="Proteomes" id="UP000010321"/>
    </source>
</evidence>
<accession>A0ABN0CSS1</accession>
<name>A0ABN0CSS1_9BACE</name>
<evidence type="ECO:0000313" key="1">
    <source>
        <dbReference type="EMBL" id="EGF55119.1"/>
    </source>
</evidence>
<sequence>MHPTFLSFAVAKVETIFELANISDENFAVFLLSFFLNKVLSSDNQRYIGVSIFLSLLRFFILLL</sequence>
<comment type="caution">
    <text evidence="1">The sequence shown here is derived from an EMBL/GenBank/DDBJ whole genome shotgun (WGS) entry which is preliminary data.</text>
</comment>
<organism evidence="1 2">
    <name type="scientific">Bacteroides clarus YIT 12056</name>
    <dbReference type="NCBI Taxonomy" id="762984"/>
    <lineage>
        <taxon>Bacteria</taxon>
        <taxon>Pseudomonadati</taxon>
        <taxon>Bacteroidota</taxon>
        <taxon>Bacteroidia</taxon>
        <taxon>Bacteroidales</taxon>
        <taxon>Bacteroidaceae</taxon>
        <taxon>Bacteroides</taxon>
    </lineage>
</organism>
<dbReference type="EMBL" id="AFBM01000001">
    <property type="protein sequence ID" value="EGF55119.1"/>
    <property type="molecule type" value="Genomic_DNA"/>
</dbReference>
<protein>
    <submittedName>
        <fullName evidence="1">Conserved domain protein</fullName>
    </submittedName>
</protein>
<gene>
    <name evidence="1" type="ORF">HMPREF9445_00084</name>
</gene>
<reference evidence="1 2" key="1">
    <citation type="submission" date="2011-02" db="EMBL/GenBank/DDBJ databases">
        <authorList>
            <person name="Weinstock G."/>
            <person name="Sodergren E."/>
            <person name="Clifton S."/>
            <person name="Fulton L."/>
            <person name="Fulton B."/>
            <person name="Courtney L."/>
            <person name="Fronick C."/>
            <person name="Harrison M."/>
            <person name="Strong C."/>
            <person name="Farmer C."/>
            <person name="Delahaunty K."/>
            <person name="Markovic C."/>
            <person name="Hall O."/>
            <person name="Minx P."/>
            <person name="Tomlinson C."/>
            <person name="Mitreva M."/>
            <person name="Hou S."/>
            <person name="Chen J."/>
            <person name="Wollam A."/>
            <person name="Pepin K.H."/>
            <person name="Johnson M."/>
            <person name="Bhonagiri V."/>
            <person name="Zhang X."/>
            <person name="Suruliraj S."/>
            <person name="Warren W."/>
            <person name="Chinwalla A."/>
            <person name="Mardis E.R."/>
            <person name="Wilson R.K."/>
        </authorList>
    </citation>
    <scope>NUCLEOTIDE SEQUENCE [LARGE SCALE GENOMIC DNA]</scope>
    <source>
        <strain evidence="1 2">YIT 12056</strain>
    </source>
</reference>